<evidence type="ECO:0000256" key="2">
    <source>
        <dbReference type="ARBA" id="ARBA00023125"/>
    </source>
</evidence>
<dbReference type="EMBL" id="QPJC01000010">
    <property type="protein sequence ID" value="RCW40739.1"/>
    <property type="molecule type" value="Genomic_DNA"/>
</dbReference>
<dbReference type="PROSITE" id="PS00041">
    <property type="entry name" value="HTH_ARAC_FAMILY_1"/>
    <property type="match status" value="1"/>
</dbReference>
<dbReference type="Gene3D" id="1.10.10.60">
    <property type="entry name" value="Homeodomain-like"/>
    <property type="match status" value="1"/>
</dbReference>
<comment type="caution">
    <text evidence="5">The sequence shown here is derived from an EMBL/GenBank/DDBJ whole genome shotgun (WGS) entry which is preliminary data.</text>
</comment>
<feature type="domain" description="HTH araC/xylS-type" evidence="4">
    <location>
        <begin position="217"/>
        <end position="317"/>
    </location>
</feature>
<dbReference type="AlphaFoldDB" id="A0A368VH75"/>
<evidence type="ECO:0000256" key="1">
    <source>
        <dbReference type="ARBA" id="ARBA00023015"/>
    </source>
</evidence>
<dbReference type="SUPFAM" id="SSF46689">
    <property type="entry name" value="Homeodomain-like"/>
    <property type="match status" value="2"/>
</dbReference>
<keyword evidence="3" id="KW-0804">Transcription</keyword>
<reference evidence="5 6" key="1">
    <citation type="submission" date="2018-07" db="EMBL/GenBank/DDBJ databases">
        <title>Genomic Encyclopedia of Type Strains, Phase III (KMG-III): the genomes of soil and plant-associated and newly described type strains.</title>
        <authorList>
            <person name="Whitman W."/>
        </authorList>
    </citation>
    <scope>NUCLEOTIDE SEQUENCE [LARGE SCALE GENOMIC DNA]</scope>
    <source>
        <strain evidence="5 6">CECT 8575</strain>
    </source>
</reference>
<dbReference type="PANTHER" id="PTHR46796:SF12">
    <property type="entry name" value="HTH-TYPE DNA-BINDING TRANSCRIPTIONAL ACTIVATOR EUTR"/>
    <property type="match status" value="1"/>
</dbReference>
<evidence type="ECO:0000313" key="6">
    <source>
        <dbReference type="Proteomes" id="UP000253495"/>
    </source>
</evidence>
<gene>
    <name evidence="5" type="ORF">DFQ14_11065</name>
</gene>
<sequence>MSTSPEVISAMDTHDWNEAARAVSGAYFPHELKLLSPADRLDLSMRTADLGSVTIGRIGWGAEVAIDCDYPDAYEVNMPMAGFLESAHEGEKVVSGEGEGTVFQPNIATPITRWSQDCTVVGVKFDRFSLEREMERVLASPVHRKVDVPSHIDPRTAATRSWMHFVRMLSNDLPHMRDLLSSDLMKKQIASTIATGFILAVTPDLETTPPARPRIVNRVLDQMHDDPARPWTVADMAEVAEVSVRRLQEGFQQYVGTTPVVCLRNIRLAHAHEDLTKANDSTTVAEVAARWGFTHTGRFAAAYRSKYGMSPSESLRS</sequence>
<keyword evidence="2 5" id="KW-0238">DNA-binding</keyword>
<dbReference type="GO" id="GO:0043565">
    <property type="term" value="F:sequence-specific DNA binding"/>
    <property type="evidence" value="ECO:0007669"/>
    <property type="project" value="InterPro"/>
</dbReference>
<accession>A0A368VH75</accession>
<dbReference type="InterPro" id="IPR009057">
    <property type="entry name" value="Homeodomain-like_sf"/>
</dbReference>
<dbReference type="InterPro" id="IPR018060">
    <property type="entry name" value="HTH_AraC"/>
</dbReference>
<evidence type="ECO:0000313" key="5">
    <source>
        <dbReference type="EMBL" id="RCW40739.1"/>
    </source>
</evidence>
<dbReference type="PROSITE" id="PS01124">
    <property type="entry name" value="HTH_ARAC_FAMILY_2"/>
    <property type="match status" value="1"/>
</dbReference>
<dbReference type="Proteomes" id="UP000253495">
    <property type="component" value="Unassembled WGS sequence"/>
</dbReference>
<dbReference type="Pfam" id="PF14525">
    <property type="entry name" value="AraC_binding_2"/>
    <property type="match status" value="1"/>
</dbReference>
<dbReference type="GO" id="GO:0003700">
    <property type="term" value="F:DNA-binding transcription factor activity"/>
    <property type="evidence" value="ECO:0007669"/>
    <property type="project" value="InterPro"/>
</dbReference>
<evidence type="ECO:0000256" key="3">
    <source>
        <dbReference type="ARBA" id="ARBA00023163"/>
    </source>
</evidence>
<dbReference type="PANTHER" id="PTHR46796">
    <property type="entry name" value="HTH-TYPE TRANSCRIPTIONAL ACTIVATOR RHAS-RELATED"/>
    <property type="match status" value="1"/>
</dbReference>
<dbReference type="Pfam" id="PF12833">
    <property type="entry name" value="HTH_18"/>
    <property type="match status" value="1"/>
</dbReference>
<organism evidence="5 6">
    <name type="scientific">Halopolyspora algeriensis</name>
    <dbReference type="NCBI Taxonomy" id="1500506"/>
    <lineage>
        <taxon>Bacteria</taxon>
        <taxon>Bacillati</taxon>
        <taxon>Actinomycetota</taxon>
        <taxon>Actinomycetes</taxon>
        <taxon>Actinomycetes incertae sedis</taxon>
        <taxon>Halopolyspora</taxon>
    </lineage>
</organism>
<dbReference type="SMART" id="SM00342">
    <property type="entry name" value="HTH_ARAC"/>
    <property type="match status" value="1"/>
</dbReference>
<keyword evidence="1" id="KW-0805">Transcription regulation</keyword>
<protein>
    <submittedName>
        <fullName evidence="5">AraC-like DNA-binding protein</fullName>
    </submittedName>
</protein>
<keyword evidence="6" id="KW-1185">Reference proteome</keyword>
<dbReference type="InterPro" id="IPR018062">
    <property type="entry name" value="HTH_AraC-typ_CS"/>
</dbReference>
<evidence type="ECO:0000259" key="4">
    <source>
        <dbReference type="PROSITE" id="PS01124"/>
    </source>
</evidence>
<proteinExistence type="predicted"/>
<name>A0A368VH75_9ACTN</name>
<dbReference type="InterPro" id="IPR035418">
    <property type="entry name" value="AraC-bd_2"/>
</dbReference>
<dbReference type="InterPro" id="IPR050204">
    <property type="entry name" value="AraC_XylS_family_regulators"/>
</dbReference>